<feature type="region of interest" description="Disordered" evidence="2">
    <location>
        <begin position="1"/>
        <end position="20"/>
    </location>
</feature>
<gene>
    <name evidence="3" type="primary">LOC117437553</name>
</gene>
<dbReference type="GO" id="GO:0000801">
    <property type="term" value="C:central element"/>
    <property type="evidence" value="ECO:0007669"/>
    <property type="project" value="InterPro"/>
</dbReference>
<dbReference type="GO" id="GO:0007130">
    <property type="term" value="P:synaptonemal complex assembly"/>
    <property type="evidence" value="ECO:0007669"/>
    <property type="project" value="InterPro"/>
</dbReference>
<feature type="region of interest" description="Disordered" evidence="2">
    <location>
        <begin position="89"/>
        <end position="130"/>
    </location>
</feature>
<accession>A0A8V5GMJ1</accession>
<evidence type="ECO:0000256" key="1">
    <source>
        <dbReference type="SAM" id="Coils"/>
    </source>
</evidence>
<keyword evidence="1" id="KW-0175">Coiled coil</keyword>
<keyword evidence="4" id="KW-1185">Reference proteome</keyword>
<proteinExistence type="predicted"/>
<dbReference type="AlphaFoldDB" id="A0A8V5GMJ1"/>
<feature type="coiled-coil region" evidence="1">
    <location>
        <begin position="206"/>
        <end position="236"/>
    </location>
</feature>
<dbReference type="PANTHER" id="PTHR28398:SF1">
    <property type="entry name" value="SYNAPTONEMAL COMPLEX CENTRAL ELEMENT PROTEIN 2"/>
    <property type="match status" value="1"/>
</dbReference>
<evidence type="ECO:0000313" key="4">
    <source>
        <dbReference type="Proteomes" id="UP000694405"/>
    </source>
</evidence>
<feature type="compositionally biased region" description="Low complexity" evidence="2">
    <location>
        <begin position="95"/>
        <end position="109"/>
    </location>
</feature>
<sequence>MEKGGLVWKRGGPTHPAPPFVHPYRSRRRHDGFYLSGHYGGSLLTTAFPPFCVRLSDWLLLGPSRALIGGWRPRPLYLRAGSPAHFTSGLGAGAGPSSPLPGGSCPAPGMSRKDREGPEMEAAASPTPVPGAEAALDAPSSRYFASLDATVGDLQHRAQHLIDNVNSSRKEDHNVMSTFRESLLLKVSGLAERLEEQLFHLYGIHNELIQERLQELAEVMERVGEAEAELRQVCRTVEAAYRDLCLQPET</sequence>
<evidence type="ECO:0000313" key="3">
    <source>
        <dbReference type="Ensembl" id="ENSMUNP00000030818.1"/>
    </source>
</evidence>
<evidence type="ECO:0000256" key="2">
    <source>
        <dbReference type="SAM" id="MobiDB-lite"/>
    </source>
</evidence>
<dbReference type="PANTHER" id="PTHR28398">
    <property type="entry name" value="SYNAPTONEMAL COMPLEX CENTRAL ELEMENT PROTEIN 2"/>
    <property type="match status" value="1"/>
</dbReference>
<protein>
    <submittedName>
        <fullName evidence="3">Uncharacterized protein</fullName>
    </submittedName>
</protein>
<dbReference type="InterPro" id="IPR034609">
    <property type="entry name" value="Syce2"/>
</dbReference>
<dbReference type="Proteomes" id="UP000694405">
    <property type="component" value="Chromosome 23"/>
</dbReference>
<reference evidence="3" key="1">
    <citation type="submission" date="2020-03" db="EMBL/GenBank/DDBJ databases">
        <title>Melopsittacus undulatus (budgerigar) genome, bMelUnd1, maternal haplotype with Z.</title>
        <authorList>
            <person name="Gedman G."/>
            <person name="Mountcastle J."/>
            <person name="Haase B."/>
            <person name="Formenti G."/>
            <person name="Wright T."/>
            <person name="Apodaca J."/>
            <person name="Pelan S."/>
            <person name="Chow W."/>
            <person name="Rhie A."/>
            <person name="Howe K."/>
            <person name="Fedrigo O."/>
            <person name="Jarvis E.D."/>
        </authorList>
    </citation>
    <scope>NUCLEOTIDE SEQUENCE [LARGE SCALE GENOMIC DNA]</scope>
</reference>
<reference evidence="3" key="3">
    <citation type="submission" date="2025-09" db="UniProtKB">
        <authorList>
            <consortium name="Ensembl"/>
        </authorList>
    </citation>
    <scope>IDENTIFICATION</scope>
</reference>
<reference evidence="3" key="2">
    <citation type="submission" date="2025-08" db="UniProtKB">
        <authorList>
            <consortium name="Ensembl"/>
        </authorList>
    </citation>
    <scope>IDENTIFICATION</scope>
</reference>
<dbReference type="Ensembl" id="ENSMUNT00000032480.1">
    <property type="protein sequence ID" value="ENSMUNP00000030818.1"/>
    <property type="gene ID" value="ENSMUNG00000021803.1"/>
</dbReference>
<organism evidence="3 4">
    <name type="scientific">Melopsittacus undulatus</name>
    <name type="common">Budgerigar</name>
    <name type="synonym">Psittacus undulatus</name>
    <dbReference type="NCBI Taxonomy" id="13146"/>
    <lineage>
        <taxon>Eukaryota</taxon>
        <taxon>Metazoa</taxon>
        <taxon>Chordata</taxon>
        <taxon>Craniata</taxon>
        <taxon>Vertebrata</taxon>
        <taxon>Euteleostomi</taxon>
        <taxon>Archelosauria</taxon>
        <taxon>Archosauria</taxon>
        <taxon>Dinosauria</taxon>
        <taxon>Saurischia</taxon>
        <taxon>Theropoda</taxon>
        <taxon>Coelurosauria</taxon>
        <taxon>Aves</taxon>
        <taxon>Neognathae</taxon>
        <taxon>Neoaves</taxon>
        <taxon>Telluraves</taxon>
        <taxon>Australaves</taxon>
        <taxon>Psittaciformes</taxon>
        <taxon>Psittaculidae</taxon>
        <taxon>Melopsittacus</taxon>
    </lineage>
</organism>
<name>A0A8V5GMJ1_MELUD</name>